<evidence type="ECO:0000313" key="3">
    <source>
        <dbReference type="Proteomes" id="UP000039324"/>
    </source>
</evidence>
<name>A0A0G4IMK7_PLABS</name>
<protein>
    <submittedName>
        <fullName evidence="2">Uncharacterized protein</fullName>
    </submittedName>
</protein>
<reference evidence="2 3" key="1">
    <citation type="submission" date="2015-02" db="EMBL/GenBank/DDBJ databases">
        <authorList>
            <person name="Chooi Y.-H."/>
        </authorList>
    </citation>
    <scope>NUCLEOTIDE SEQUENCE [LARGE SCALE GENOMIC DNA]</scope>
    <source>
        <strain evidence="2">E3</strain>
    </source>
</reference>
<dbReference type="AlphaFoldDB" id="A0A0G4IMK7"/>
<evidence type="ECO:0000256" key="1">
    <source>
        <dbReference type="SAM" id="MobiDB-lite"/>
    </source>
</evidence>
<accession>A0A0G4IMK7</accession>
<sequence>MKTPSSRAHSAGDLRLAVPSSESSSAISFSPAGSAHAPGKVCRAPPNTPASPFTSMPHGLAQGPGAADPQPISLDDMEFAKCPVPNAHRPSPSNISKLLHSTRPGRDSPGDQ</sequence>
<keyword evidence="3" id="KW-1185">Reference proteome</keyword>
<proteinExistence type="predicted"/>
<dbReference type="Proteomes" id="UP000039324">
    <property type="component" value="Unassembled WGS sequence"/>
</dbReference>
<dbReference type="EMBL" id="CDSF01000057">
    <property type="protein sequence ID" value="CEO96408.1"/>
    <property type="molecule type" value="Genomic_DNA"/>
</dbReference>
<feature type="compositionally biased region" description="Low complexity" evidence="1">
    <location>
        <begin position="20"/>
        <end position="35"/>
    </location>
</feature>
<evidence type="ECO:0000313" key="2">
    <source>
        <dbReference type="EMBL" id="CEO96408.1"/>
    </source>
</evidence>
<organism evidence="2 3">
    <name type="scientific">Plasmodiophora brassicae</name>
    <name type="common">Clubroot disease agent</name>
    <dbReference type="NCBI Taxonomy" id="37360"/>
    <lineage>
        <taxon>Eukaryota</taxon>
        <taxon>Sar</taxon>
        <taxon>Rhizaria</taxon>
        <taxon>Endomyxa</taxon>
        <taxon>Phytomyxea</taxon>
        <taxon>Plasmodiophorida</taxon>
        <taxon>Plasmodiophoridae</taxon>
        <taxon>Plasmodiophora</taxon>
    </lineage>
</organism>
<feature type="region of interest" description="Disordered" evidence="1">
    <location>
        <begin position="1"/>
        <end position="112"/>
    </location>
</feature>
<gene>
    <name evidence="2" type="ORF">PBRA_005079</name>
</gene>